<protein>
    <recommendedName>
        <fullName evidence="5">Phytosulfokine-beta</fullName>
    </recommendedName>
</protein>
<keyword evidence="2" id="KW-0732">Signal</keyword>
<sequence>MAFSKAVLLVVFAVLLISSVVSAHGDLAETTNTPTTDNDGRGLYPGVAIGETEEEACHVTKKKACHATGVEEREEMEFQIAKIILTPENATEEAMEEMGKGGRAGYGPETRTR</sequence>
<dbReference type="EMBL" id="JBEDUW010000006">
    <property type="protein sequence ID" value="KAK9922645.1"/>
    <property type="molecule type" value="Genomic_DNA"/>
</dbReference>
<dbReference type="AlphaFoldDB" id="A0AAW1WF67"/>
<feature type="region of interest" description="Disordered" evidence="1">
    <location>
        <begin position="89"/>
        <end position="113"/>
    </location>
</feature>
<keyword evidence="4" id="KW-1185">Reference proteome</keyword>
<evidence type="ECO:0000256" key="1">
    <source>
        <dbReference type="SAM" id="MobiDB-lite"/>
    </source>
</evidence>
<evidence type="ECO:0000256" key="2">
    <source>
        <dbReference type="SAM" id="SignalP"/>
    </source>
</evidence>
<name>A0AAW1WF67_RUBAR</name>
<feature type="signal peptide" evidence="2">
    <location>
        <begin position="1"/>
        <end position="23"/>
    </location>
</feature>
<evidence type="ECO:0000313" key="4">
    <source>
        <dbReference type="Proteomes" id="UP001457282"/>
    </source>
</evidence>
<comment type="caution">
    <text evidence="3">The sequence shown here is derived from an EMBL/GenBank/DDBJ whole genome shotgun (WGS) entry which is preliminary data.</text>
</comment>
<dbReference type="Proteomes" id="UP001457282">
    <property type="component" value="Unassembled WGS sequence"/>
</dbReference>
<reference evidence="3 4" key="1">
    <citation type="journal article" date="2023" name="G3 (Bethesda)">
        <title>A chromosome-length genome assembly and annotation of blackberry (Rubus argutus, cv. 'Hillquist').</title>
        <authorList>
            <person name="Bruna T."/>
            <person name="Aryal R."/>
            <person name="Dudchenko O."/>
            <person name="Sargent D.J."/>
            <person name="Mead D."/>
            <person name="Buti M."/>
            <person name="Cavallini A."/>
            <person name="Hytonen T."/>
            <person name="Andres J."/>
            <person name="Pham M."/>
            <person name="Weisz D."/>
            <person name="Mascagni F."/>
            <person name="Usai G."/>
            <person name="Natali L."/>
            <person name="Bassil N."/>
            <person name="Fernandez G.E."/>
            <person name="Lomsadze A."/>
            <person name="Armour M."/>
            <person name="Olukolu B."/>
            <person name="Poorten T."/>
            <person name="Britton C."/>
            <person name="Davik J."/>
            <person name="Ashrafi H."/>
            <person name="Aiden E.L."/>
            <person name="Borodovsky M."/>
            <person name="Worthington M."/>
        </authorList>
    </citation>
    <scope>NUCLEOTIDE SEQUENCE [LARGE SCALE GENOMIC DNA]</scope>
    <source>
        <strain evidence="3">PI 553951</strain>
    </source>
</reference>
<evidence type="ECO:0008006" key="5">
    <source>
        <dbReference type="Google" id="ProtNLM"/>
    </source>
</evidence>
<feature type="chain" id="PRO_5043340486" description="Phytosulfokine-beta" evidence="2">
    <location>
        <begin position="24"/>
        <end position="113"/>
    </location>
</feature>
<accession>A0AAW1WF67</accession>
<proteinExistence type="predicted"/>
<organism evidence="3 4">
    <name type="scientific">Rubus argutus</name>
    <name type="common">Southern blackberry</name>
    <dbReference type="NCBI Taxonomy" id="59490"/>
    <lineage>
        <taxon>Eukaryota</taxon>
        <taxon>Viridiplantae</taxon>
        <taxon>Streptophyta</taxon>
        <taxon>Embryophyta</taxon>
        <taxon>Tracheophyta</taxon>
        <taxon>Spermatophyta</taxon>
        <taxon>Magnoliopsida</taxon>
        <taxon>eudicotyledons</taxon>
        <taxon>Gunneridae</taxon>
        <taxon>Pentapetalae</taxon>
        <taxon>rosids</taxon>
        <taxon>fabids</taxon>
        <taxon>Rosales</taxon>
        <taxon>Rosaceae</taxon>
        <taxon>Rosoideae</taxon>
        <taxon>Rosoideae incertae sedis</taxon>
        <taxon>Rubus</taxon>
    </lineage>
</organism>
<evidence type="ECO:0000313" key="3">
    <source>
        <dbReference type="EMBL" id="KAK9922645.1"/>
    </source>
</evidence>
<gene>
    <name evidence="3" type="ORF">M0R45_031100</name>
</gene>